<protein>
    <submittedName>
        <fullName evidence="1">Uncharacterized protein</fullName>
    </submittedName>
</protein>
<comment type="caution">
    <text evidence="1">The sequence shown here is derived from an EMBL/GenBank/DDBJ whole genome shotgun (WGS) entry which is preliminary data.</text>
</comment>
<evidence type="ECO:0000313" key="2">
    <source>
        <dbReference type="Proteomes" id="UP000029692"/>
    </source>
</evidence>
<dbReference type="OrthoDB" id="361839at2"/>
<gene>
    <name evidence="1" type="ORF">DC28_07755</name>
</gene>
<organism evidence="1 2">
    <name type="scientific">Spirochaeta lutea</name>
    <dbReference type="NCBI Taxonomy" id="1480694"/>
    <lineage>
        <taxon>Bacteria</taxon>
        <taxon>Pseudomonadati</taxon>
        <taxon>Spirochaetota</taxon>
        <taxon>Spirochaetia</taxon>
        <taxon>Spirochaetales</taxon>
        <taxon>Spirochaetaceae</taxon>
        <taxon>Spirochaeta</taxon>
    </lineage>
</organism>
<keyword evidence="2" id="KW-1185">Reference proteome</keyword>
<accession>A0A098QWM3</accession>
<dbReference type="Pfam" id="PF19891">
    <property type="entry name" value="DUF6364"/>
    <property type="match status" value="1"/>
</dbReference>
<dbReference type="Proteomes" id="UP000029692">
    <property type="component" value="Unassembled WGS sequence"/>
</dbReference>
<dbReference type="EMBL" id="JNUP01000061">
    <property type="protein sequence ID" value="KGE72124.1"/>
    <property type="molecule type" value="Genomic_DNA"/>
</dbReference>
<dbReference type="InterPro" id="IPR045944">
    <property type="entry name" value="DUF6364"/>
</dbReference>
<dbReference type="RefSeq" id="WP_037547404.1">
    <property type="nucleotide sequence ID" value="NZ_JNUP01000061.1"/>
</dbReference>
<reference evidence="1 2" key="1">
    <citation type="submission" date="2014-05" db="EMBL/GenBank/DDBJ databases">
        <title>De novo Genome Sequence of Spirocheata sp.</title>
        <authorList>
            <person name="Shivani Y."/>
            <person name="Subhash Y."/>
            <person name="Tushar L."/>
            <person name="Sasikala C."/>
            <person name="Ramana C.V."/>
        </authorList>
    </citation>
    <scope>NUCLEOTIDE SEQUENCE [LARGE SCALE GENOMIC DNA]</scope>
    <source>
        <strain evidence="1 2">JC230</strain>
    </source>
</reference>
<dbReference type="AlphaFoldDB" id="A0A098QWM3"/>
<name>A0A098QWM3_9SPIO</name>
<sequence>MNKKLTLNVDESIIDFAHEYSKKTHQSISNIVENYFIHLKTEIDTSDISSSAKELYGILEMNEIPDKKELRKEFHEKSIN</sequence>
<dbReference type="STRING" id="1480694.DC28_07755"/>
<dbReference type="eggNOG" id="ENOG5033HRK">
    <property type="taxonomic scope" value="Bacteria"/>
</dbReference>
<proteinExistence type="predicted"/>
<evidence type="ECO:0000313" key="1">
    <source>
        <dbReference type="EMBL" id="KGE72124.1"/>
    </source>
</evidence>